<keyword evidence="5" id="KW-0732">Signal</keyword>
<keyword evidence="8" id="KW-1185">Reference proteome</keyword>
<dbReference type="Proteomes" id="UP000639338">
    <property type="component" value="Unassembled WGS sequence"/>
</dbReference>
<proteinExistence type="inferred from homology"/>
<evidence type="ECO:0000256" key="5">
    <source>
        <dbReference type="SAM" id="SignalP"/>
    </source>
</evidence>
<evidence type="ECO:0000259" key="6">
    <source>
        <dbReference type="SMART" id="SM00093"/>
    </source>
</evidence>
<keyword evidence="3" id="KW-0722">Serine protease inhibitor</keyword>
<evidence type="ECO:0000313" key="7">
    <source>
        <dbReference type="EMBL" id="KAF7997698.1"/>
    </source>
</evidence>
<dbReference type="OrthoDB" id="7698358at2759"/>
<feature type="signal peptide" evidence="5">
    <location>
        <begin position="1"/>
        <end position="22"/>
    </location>
</feature>
<accession>A0A835CXR1</accession>
<dbReference type="CDD" id="cd19601">
    <property type="entry name" value="serpin42Da-like"/>
    <property type="match status" value="1"/>
</dbReference>
<evidence type="ECO:0000256" key="1">
    <source>
        <dbReference type="ARBA" id="ARBA00009500"/>
    </source>
</evidence>
<evidence type="ECO:0000256" key="3">
    <source>
        <dbReference type="ARBA" id="ARBA00022900"/>
    </source>
</evidence>
<dbReference type="InterPro" id="IPR042185">
    <property type="entry name" value="Serpin_sf_2"/>
</dbReference>
<dbReference type="EMBL" id="JACMRX010000001">
    <property type="protein sequence ID" value="KAF7997698.1"/>
    <property type="molecule type" value="Genomic_DNA"/>
</dbReference>
<dbReference type="InterPro" id="IPR042178">
    <property type="entry name" value="Serpin_sf_1"/>
</dbReference>
<dbReference type="PROSITE" id="PS00284">
    <property type="entry name" value="SERPIN"/>
    <property type="match status" value="1"/>
</dbReference>
<comment type="similarity">
    <text evidence="1 4">Belongs to the serpin family.</text>
</comment>
<evidence type="ECO:0000256" key="4">
    <source>
        <dbReference type="RuleBase" id="RU000411"/>
    </source>
</evidence>
<dbReference type="AlphaFoldDB" id="A0A835CXR1"/>
<dbReference type="PANTHER" id="PTHR11461">
    <property type="entry name" value="SERINE PROTEASE INHIBITOR, SERPIN"/>
    <property type="match status" value="1"/>
</dbReference>
<dbReference type="Gene3D" id="3.30.497.10">
    <property type="entry name" value="Antithrombin, subunit I, domain 2"/>
    <property type="match status" value="1"/>
</dbReference>
<dbReference type="Gene3D" id="2.30.39.10">
    <property type="entry name" value="Alpha-1-antitrypsin, domain 1"/>
    <property type="match status" value="1"/>
</dbReference>
<dbReference type="GO" id="GO:0004867">
    <property type="term" value="F:serine-type endopeptidase inhibitor activity"/>
    <property type="evidence" value="ECO:0007669"/>
    <property type="project" value="UniProtKB-KW"/>
</dbReference>
<protein>
    <recommendedName>
        <fullName evidence="6">Serpin domain-containing protein</fullName>
    </recommendedName>
</protein>
<evidence type="ECO:0000313" key="8">
    <source>
        <dbReference type="Proteomes" id="UP000639338"/>
    </source>
</evidence>
<evidence type="ECO:0000256" key="2">
    <source>
        <dbReference type="ARBA" id="ARBA00022690"/>
    </source>
</evidence>
<organism evidence="7 8">
    <name type="scientific">Aphidius gifuensis</name>
    <name type="common">Parasitoid wasp</name>
    <dbReference type="NCBI Taxonomy" id="684658"/>
    <lineage>
        <taxon>Eukaryota</taxon>
        <taxon>Metazoa</taxon>
        <taxon>Ecdysozoa</taxon>
        <taxon>Arthropoda</taxon>
        <taxon>Hexapoda</taxon>
        <taxon>Insecta</taxon>
        <taxon>Pterygota</taxon>
        <taxon>Neoptera</taxon>
        <taxon>Endopterygota</taxon>
        <taxon>Hymenoptera</taxon>
        <taxon>Apocrita</taxon>
        <taxon>Ichneumonoidea</taxon>
        <taxon>Braconidae</taxon>
        <taxon>Aphidiinae</taxon>
        <taxon>Aphidius</taxon>
    </lineage>
</organism>
<feature type="chain" id="PRO_5032458137" description="Serpin domain-containing protein" evidence="5">
    <location>
        <begin position="23"/>
        <end position="400"/>
    </location>
</feature>
<sequence>MTLSPDFIIVLCFGLFNGLIDAAKLKKFEESANAMSLDFLKILLETQTGNFISSPFSVSQLLMILSTGSRGGTKHQFEKVLHIKPADTFEHGSLDFTSKWDKNILSMANKIYINDRYTIRKQFIDNTVDILNKTNKNEILEFLSFKNSSYSAKKVNQWVEKQTNNNIKDFLQVDDIDENIYLFLINAIYFKGMWEHSFNKNNTFDESFHVDKNTQKNVPTMQVISEIFYKSHEGLGAEIVRLPYQAKDGCDPMSMIIILPNWEQSLSDIKKKLNNVTLESLYPTDTSEIHLHLPKFMIKTKLSLNEHLQKMGIKDAFTSKANFRGITKRNKISISKVIQQAFIEVNEDGTKAAAATYMGAVVLSANGGPLDIHVNRPFLFLLATERVILFTGYVNDPTPK</sequence>
<dbReference type="SMART" id="SM00093">
    <property type="entry name" value="SERPIN"/>
    <property type="match status" value="1"/>
</dbReference>
<name>A0A835CXR1_APHGI</name>
<dbReference type="InterPro" id="IPR023796">
    <property type="entry name" value="Serpin_dom"/>
</dbReference>
<dbReference type="SUPFAM" id="SSF56574">
    <property type="entry name" value="Serpins"/>
    <property type="match status" value="1"/>
</dbReference>
<keyword evidence="2" id="KW-0646">Protease inhibitor</keyword>
<dbReference type="PANTHER" id="PTHR11461:SF211">
    <property type="entry name" value="GH10112P-RELATED"/>
    <property type="match status" value="1"/>
</dbReference>
<dbReference type="InterPro" id="IPR023795">
    <property type="entry name" value="Serpin_CS"/>
</dbReference>
<comment type="caution">
    <text evidence="7">The sequence shown here is derived from an EMBL/GenBank/DDBJ whole genome shotgun (WGS) entry which is preliminary data.</text>
</comment>
<dbReference type="InterPro" id="IPR000215">
    <property type="entry name" value="Serpin_fam"/>
</dbReference>
<dbReference type="Pfam" id="PF00079">
    <property type="entry name" value="Serpin"/>
    <property type="match status" value="1"/>
</dbReference>
<dbReference type="InterPro" id="IPR036186">
    <property type="entry name" value="Serpin_sf"/>
</dbReference>
<dbReference type="GO" id="GO:0005615">
    <property type="term" value="C:extracellular space"/>
    <property type="evidence" value="ECO:0007669"/>
    <property type="project" value="InterPro"/>
</dbReference>
<reference evidence="7 8" key="1">
    <citation type="submission" date="2020-08" db="EMBL/GenBank/DDBJ databases">
        <title>Aphidius gifuensis genome sequencing and assembly.</title>
        <authorList>
            <person name="Du Z."/>
        </authorList>
    </citation>
    <scope>NUCLEOTIDE SEQUENCE [LARGE SCALE GENOMIC DNA]</scope>
    <source>
        <strain evidence="7">YNYX2018</strain>
        <tissue evidence="7">Adults</tissue>
    </source>
</reference>
<gene>
    <name evidence="7" type="ORF">HCN44_008871</name>
</gene>
<feature type="domain" description="Serpin" evidence="6">
    <location>
        <begin position="37"/>
        <end position="397"/>
    </location>
</feature>